<feature type="region of interest" description="Disordered" evidence="2">
    <location>
        <begin position="528"/>
        <end position="559"/>
    </location>
</feature>
<proteinExistence type="predicted"/>
<feature type="compositionally biased region" description="Acidic residues" evidence="2">
    <location>
        <begin position="51"/>
        <end position="62"/>
    </location>
</feature>
<sequence>MGTTTTTPRGTGSASRGKSPLGSAWREEMARTRERLARSRALSMEKTTASEDGDSETEDVDAGDVVVALERRLEATTAEGSVESPSRAAAVEVGEGSAATRAEDDDDEGDESACATPNVDDPQVAMAIERVRLVEERKTKETARKLVAANENAARLKARLHELELRLNDKENELEASDRRVQGAVKEAVRDVWAKMDAANAQCVKAETERCAAQVEAQEARRELIELETRLRQSERELSASRANHKSVQDDMAKLRELAAGASEIEAEELCAELDAARAEIEQLEARLEEVQEAANEKVYYETENQRLERENEDLERELTWRKAGEVELRAALERSESEVVLHRAESSKSESDVYAMIEAKNAELDEMRRSLSDAERRLAENAANAAKSSSELEALRRQNIEFEKALQSVTVDGSSKRYELEKDFATAMNNIHDLTRVVEETQYELKQARVEKDRAIVEAQEARRAAAEASSVEEYKIVDLTTELESALEHCAHLQQELATMREREQDLLSQLDDVIIAAQLAEEETEVDIEDVSESEDPHSPSPMKNARARASSSGSRKMNVANLVATNRDLVDMASRQSNEISRLQAERSKLRAELTKSEAALARLTKFKDENLALACKYKANLQKTSDEIKARQLVESRLHEYEHTARALEETVEQLRSELSRASERRTEAASMKESSEIENLRDELSEMKRSLNAVQMEKKTMLEELSAQLKEITVASRQQAESTQPRDEDVHETSFADYLAHEAAEAEAAMQSNDLYAQRLDEEIAKVEREMRGGAAKPPKSTPTRSRDASPSPIQRQNVIDTAKEATQVALDVCESTKQRAVYYKGVAKMVYGKLQTQKASYDAKLAALKLKLDAVVTAPATPSLKTPLSAIAREHSFLLDT</sequence>
<dbReference type="AlphaFoldDB" id="A4S7V1"/>
<feature type="region of interest" description="Disordered" evidence="2">
    <location>
        <begin position="1"/>
        <end position="118"/>
    </location>
</feature>
<feature type="compositionally biased region" description="Basic and acidic residues" evidence="2">
    <location>
        <begin position="25"/>
        <end position="37"/>
    </location>
</feature>
<feature type="coiled-coil region" evidence="1">
    <location>
        <begin position="139"/>
        <end position="187"/>
    </location>
</feature>
<evidence type="ECO:0000256" key="2">
    <source>
        <dbReference type="SAM" id="MobiDB-lite"/>
    </source>
</evidence>
<dbReference type="EMBL" id="CP000594">
    <property type="protein sequence ID" value="ABO99809.1"/>
    <property type="molecule type" value="Genomic_DNA"/>
</dbReference>
<evidence type="ECO:0000313" key="3">
    <source>
        <dbReference type="EMBL" id="ABO99809.1"/>
    </source>
</evidence>
<feature type="region of interest" description="Disordered" evidence="2">
    <location>
        <begin position="664"/>
        <end position="686"/>
    </location>
</feature>
<dbReference type="HOGENOM" id="CLU_008814_0_0_1"/>
<dbReference type="Proteomes" id="UP000001568">
    <property type="component" value="Chromosome 14"/>
</dbReference>
<dbReference type="OMA" id="GSRKMNV"/>
<dbReference type="GeneID" id="5005234"/>
<feature type="region of interest" description="Disordered" evidence="2">
    <location>
        <begin position="775"/>
        <end position="803"/>
    </location>
</feature>
<feature type="compositionally biased region" description="Low complexity" evidence="2">
    <location>
        <begin position="88"/>
        <end position="100"/>
    </location>
</feature>
<dbReference type="RefSeq" id="XP_001421516.1">
    <property type="nucleotide sequence ID" value="XM_001421479.1"/>
</dbReference>
<keyword evidence="4" id="KW-1185">Reference proteome</keyword>
<evidence type="ECO:0000313" key="4">
    <source>
        <dbReference type="Proteomes" id="UP000001568"/>
    </source>
</evidence>
<dbReference type="Gramene" id="ABO99809">
    <property type="protein sequence ID" value="ABO99809"/>
    <property type="gene ID" value="OSTLU_18193"/>
</dbReference>
<accession>A4S7V1</accession>
<protein>
    <submittedName>
        <fullName evidence="3">Uncharacterized protein</fullName>
    </submittedName>
</protein>
<dbReference type="OrthoDB" id="10531520at2759"/>
<evidence type="ECO:0000256" key="1">
    <source>
        <dbReference type="SAM" id="Coils"/>
    </source>
</evidence>
<feature type="compositionally biased region" description="Low complexity" evidence="2">
    <location>
        <begin position="1"/>
        <end position="12"/>
    </location>
</feature>
<gene>
    <name evidence="3" type="ORF">OSTLU_18193</name>
</gene>
<keyword evidence="1" id="KW-0175">Coiled coil</keyword>
<organism evidence="3 4">
    <name type="scientific">Ostreococcus lucimarinus (strain CCE9901)</name>
    <dbReference type="NCBI Taxonomy" id="436017"/>
    <lineage>
        <taxon>Eukaryota</taxon>
        <taxon>Viridiplantae</taxon>
        <taxon>Chlorophyta</taxon>
        <taxon>Mamiellophyceae</taxon>
        <taxon>Mamiellales</taxon>
        <taxon>Bathycoccaceae</taxon>
        <taxon>Ostreococcus</taxon>
    </lineage>
</organism>
<name>A4S7V1_OSTLU</name>
<feature type="coiled-coil region" evidence="1">
    <location>
        <begin position="570"/>
        <end position="604"/>
    </location>
</feature>
<feature type="compositionally biased region" description="Basic and acidic residues" evidence="2">
    <location>
        <begin position="664"/>
        <end position="673"/>
    </location>
</feature>
<feature type="coiled-coil region" evidence="1">
    <location>
        <begin position="358"/>
        <end position="512"/>
    </location>
</feature>
<reference evidence="3 4" key="1">
    <citation type="journal article" date="2007" name="Proc. Natl. Acad. Sci. U.S.A.">
        <title>The tiny eukaryote Ostreococcus provides genomic insights into the paradox of plankton speciation.</title>
        <authorList>
            <person name="Palenik B."/>
            <person name="Grimwood J."/>
            <person name="Aerts A."/>
            <person name="Rouze P."/>
            <person name="Salamov A."/>
            <person name="Putnam N."/>
            <person name="Dupont C."/>
            <person name="Jorgensen R."/>
            <person name="Derelle E."/>
            <person name="Rombauts S."/>
            <person name="Zhou K."/>
            <person name="Otillar R."/>
            <person name="Merchant S.S."/>
            <person name="Podell S."/>
            <person name="Gaasterland T."/>
            <person name="Napoli C."/>
            <person name="Gendler K."/>
            <person name="Manuell A."/>
            <person name="Tai V."/>
            <person name="Vallon O."/>
            <person name="Piganeau G."/>
            <person name="Jancek S."/>
            <person name="Heijde M."/>
            <person name="Jabbari K."/>
            <person name="Bowler C."/>
            <person name="Lohr M."/>
            <person name="Robbens S."/>
            <person name="Werner G."/>
            <person name="Dubchak I."/>
            <person name="Pazour G.J."/>
            <person name="Ren Q."/>
            <person name="Paulsen I."/>
            <person name="Delwiche C."/>
            <person name="Schmutz J."/>
            <person name="Rokhsar D."/>
            <person name="Van de Peer Y."/>
            <person name="Moreau H."/>
            <person name="Grigoriev I.V."/>
        </authorList>
    </citation>
    <scope>NUCLEOTIDE SEQUENCE [LARGE SCALE GENOMIC DNA]</scope>
    <source>
        <strain evidence="3 4">CCE9901</strain>
    </source>
</reference>
<feature type="compositionally biased region" description="Acidic residues" evidence="2">
    <location>
        <begin position="528"/>
        <end position="537"/>
    </location>
</feature>
<feature type="coiled-coil region" evidence="1">
    <location>
        <begin position="217"/>
        <end position="325"/>
    </location>
</feature>
<dbReference type="KEGG" id="olu:OSTLU_18193"/>